<keyword evidence="1" id="KW-0418">Kinase</keyword>
<evidence type="ECO:0000313" key="2">
    <source>
        <dbReference type="Proteomes" id="UP000287247"/>
    </source>
</evidence>
<comment type="caution">
    <text evidence="1">The sequence shown here is derived from an EMBL/GenBank/DDBJ whole genome shotgun (WGS) entry which is preliminary data.</text>
</comment>
<keyword evidence="2" id="KW-1185">Reference proteome</keyword>
<gene>
    <name evidence="1" type="ORF">AsFPU1_4024</name>
</gene>
<dbReference type="SUPFAM" id="SSF53795">
    <property type="entry name" value="PEP carboxykinase-like"/>
    <property type="match status" value="1"/>
</dbReference>
<organism evidence="1 2">
    <name type="scientific">Aphanothece sacrum FPU1</name>
    <dbReference type="NCBI Taxonomy" id="1920663"/>
    <lineage>
        <taxon>Bacteria</taxon>
        <taxon>Bacillati</taxon>
        <taxon>Cyanobacteriota</taxon>
        <taxon>Cyanophyceae</taxon>
        <taxon>Oscillatoriophycideae</taxon>
        <taxon>Chroococcales</taxon>
        <taxon>Aphanothecaceae</taxon>
        <taxon>Aphanothece</taxon>
    </lineage>
</organism>
<name>A0A401IMV3_APHSA</name>
<dbReference type="Proteomes" id="UP000287247">
    <property type="component" value="Unassembled WGS sequence"/>
</dbReference>
<dbReference type="GO" id="GO:0016301">
    <property type="term" value="F:kinase activity"/>
    <property type="evidence" value="ECO:0007669"/>
    <property type="project" value="UniProtKB-KW"/>
</dbReference>
<dbReference type="OrthoDB" id="506288at2"/>
<keyword evidence="1" id="KW-0808">Transferase</keyword>
<proteinExistence type="predicted"/>
<accession>A0A401IMV3</accession>
<reference evidence="2" key="1">
    <citation type="submission" date="2017-05" db="EMBL/GenBank/DDBJ databases">
        <title>Physiological properties and genetic analysis related to exopolysaccharide production of fresh-water unicellular cyanobacterium Aphanothece sacrum, Suizenji Nori, that has been cultured as a food source in Japan.</title>
        <authorList>
            <person name="Kanesaki Y."/>
            <person name="Yoshikawa S."/>
            <person name="Ohki K."/>
        </authorList>
    </citation>
    <scope>NUCLEOTIDE SEQUENCE [LARGE SCALE GENOMIC DNA]</scope>
    <source>
        <strain evidence="2">FPU1</strain>
    </source>
</reference>
<evidence type="ECO:0000313" key="1">
    <source>
        <dbReference type="EMBL" id="GBF82594.1"/>
    </source>
</evidence>
<dbReference type="Gene3D" id="3.40.50.300">
    <property type="entry name" value="P-loop containing nucleotide triphosphate hydrolases"/>
    <property type="match status" value="1"/>
</dbReference>
<dbReference type="EMBL" id="BDQK01000017">
    <property type="protein sequence ID" value="GBF82594.1"/>
    <property type="molecule type" value="Genomic_DNA"/>
</dbReference>
<dbReference type="AlphaFoldDB" id="A0A401IMV3"/>
<dbReference type="InterPro" id="IPR027417">
    <property type="entry name" value="P-loop_NTPase"/>
</dbReference>
<sequence>MLSPDLLKLTQSTKEVSQWGRMLCFVSYGLSIGIHISDRAILEALPNYLPPNWQPFSSARLDKLYSIMAVSDSPDYLLSDETGELAKSQDLEDIFEVFDSELRLWLGVSVQNRLFVHAGVVEWKGKAIVIPGRSFSGKTTLVAALVQAGATYYSDEYALIDTDGLVHPYPRALSIRQGEGQRTKRCPVEVLGGLAGEKPIPIGLIVQTQYQSEAQWSPQEISGGQAVLTLLDNTLVARLRPEFALPILGKAVSGAVILKSQRGEAEETARVLLQHFDNLINFNREENHHDTSC</sequence>
<protein>
    <submittedName>
        <fullName evidence="1">HPr kinase</fullName>
    </submittedName>
</protein>
<dbReference type="RefSeq" id="WP_124973757.1">
    <property type="nucleotide sequence ID" value="NZ_BDQK01000017.1"/>
</dbReference>